<reference evidence="2 3" key="1">
    <citation type="journal article" date="2020" name="Nature">
        <title>Bacterial chemolithoautotrophy via manganese oxidation.</title>
        <authorList>
            <person name="Yu H."/>
            <person name="Leadbetter J.R."/>
        </authorList>
    </citation>
    <scope>NUCLEOTIDE SEQUENCE [LARGE SCALE GENOMIC DNA]</scope>
    <source>
        <strain evidence="2 3">Mn-1</strain>
    </source>
</reference>
<evidence type="ECO:0000313" key="3">
    <source>
        <dbReference type="Proteomes" id="UP000534783"/>
    </source>
</evidence>
<sequence>MDLDPDELYVERQAAQFLKVSEKTLQYWRFTGNGPKFVRISKRCVRYRRRDLIAWIEQHLKASTSEM</sequence>
<gene>
    <name evidence="2" type="ORF">MNODULE_05265</name>
</gene>
<comment type="caution">
    <text evidence="2">The sequence shown here is derived from an EMBL/GenBank/DDBJ whole genome shotgun (WGS) entry which is preliminary data.</text>
</comment>
<protein>
    <submittedName>
        <fullName evidence="2">Helix-turn-helix domain-containing protein</fullName>
    </submittedName>
</protein>
<name>A0A7X6I9Y5_9BACT</name>
<accession>A0A7X6I9Y5</accession>
<dbReference type="EMBL" id="VTOW01000001">
    <property type="protein sequence ID" value="NKE70151.1"/>
    <property type="molecule type" value="Genomic_DNA"/>
</dbReference>
<evidence type="ECO:0000313" key="2">
    <source>
        <dbReference type="EMBL" id="NKE70151.1"/>
    </source>
</evidence>
<dbReference type="SUPFAM" id="SSF46955">
    <property type="entry name" value="Putative DNA-binding domain"/>
    <property type="match status" value="1"/>
</dbReference>
<dbReference type="InterPro" id="IPR041657">
    <property type="entry name" value="HTH_17"/>
</dbReference>
<dbReference type="InterPro" id="IPR009061">
    <property type="entry name" value="DNA-bd_dom_put_sf"/>
</dbReference>
<dbReference type="AlphaFoldDB" id="A0A7X6I9Y5"/>
<dbReference type="Proteomes" id="UP000534783">
    <property type="component" value="Unassembled WGS sequence"/>
</dbReference>
<proteinExistence type="predicted"/>
<organism evidence="2 3">
    <name type="scientific">Candidatus Manganitrophus noduliformans</name>
    <dbReference type="NCBI Taxonomy" id="2606439"/>
    <lineage>
        <taxon>Bacteria</taxon>
        <taxon>Pseudomonadati</taxon>
        <taxon>Nitrospirota</taxon>
        <taxon>Nitrospiria</taxon>
        <taxon>Candidatus Troglogloeales</taxon>
        <taxon>Candidatus Manganitrophaceae</taxon>
        <taxon>Candidatus Manganitrophus</taxon>
    </lineage>
</organism>
<dbReference type="Pfam" id="PF12728">
    <property type="entry name" value="HTH_17"/>
    <property type="match status" value="1"/>
</dbReference>
<evidence type="ECO:0000259" key="1">
    <source>
        <dbReference type="Pfam" id="PF12728"/>
    </source>
</evidence>
<keyword evidence="3" id="KW-1185">Reference proteome</keyword>
<feature type="domain" description="Helix-turn-helix" evidence="1">
    <location>
        <begin position="13"/>
        <end position="59"/>
    </location>
</feature>